<feature type="transmembrane region" description="Helical" evidence="5">
    <location>
        <begin position="165"/>
        <end position="182"/>
    </location>
</feature>
<dbReference type="Gene3D" id="1.20.1250.20">
    <property type="entry name" value="MFS general substrate transporter like domains"/>
    <property type="match status" value="2"/>
</dbReference>
<evidence type="ECO:0000256" key="2">
    <source>
        <dbReference type="ARBA" id="ARBA00022692"/>
    </source>
</evidence>
<reference key="1">
    <citation type="submission" date="2010-11" db="EMBL/GenBank/DDBJ databases">
        <title>The complete genome of Paludibacter propionicigenes DSM 17365.</title>
        <authorList>
            <consortium name="US DOE Joint Genome Institute (JGI-PGF)"/>
            <person name="Lucas S."/>
            <person name="Copeland A."/>
            <person name="Lapidus A."/>
            <person name="Bruce D."/>
            <person name="Goodwin L."/>
            <person name="Pitluck S."/>
            <person name="Kyrpides N."/>
            <person name="Mavromatis K."/>
            <person name="Ivanova N."/>
            <person name="Munk A.C."/>
            <person name="Brettin T."/>
            <person name="Detter J.C."/>
            <person name="Han C."/>
            <person name="Tapia R."/>
            <person name="Land M."/>
            <person name="Hauser L."/>
            <person name="Markowitz V."/>
            <person name="Cheng J.-F."/>
            <person name="Hugenholtz P."/>
            <person name="Woyke T."/>
            <person name="Wu D."/>
            <person name="Gronow S."/>
            <person name="Wellnitz S."/>
            <person name="Brambilla E."/>
            <person name="Klenk H.-P."/>
            <person name="Eisen J.A."/>
        </authorList>
    </citation>
    <scope>NUCLEOTIDE SEQUENCE</scope>
    <source>
        <strain>WB4</strain>
    </source>
</reference>
<dbReference type="PROSITE" id="PS50850">
    <property type="entry name" value="MFS"/>
    <property type="match status" value="1"/>
</dbReference>
<dbReference type="GO" id="GO:0022857">
    <property type="term" value="F:transmembrane transporter activity"/>
    <property type="evidence" value="ECO:0007669"/>
    <property type="project" value="InterPro"/>
</dbReference>
<dbReference type="RefSeq" id="WP_013445266.1">
    <property type="nucleotide sequence ID" value="NC_014734.1"/>
</dbReference>
<sequence length="391" mass="43483">MNSIKFFYQNKKYFASAFLYSCFSLIFSTWVTYIPQVAEKLGISEGRIGKAIFFSALGAFVMIRICRHFVDKVGVGRYAFFALIAYIVAFYGPFLAGSYTALCVSLFLFGMAGSSFAISLNSLTATIEKQDKIYIMSRSHAFWSIGGMLGAATGSFFAVLLHNPILHISILVAIILIIHLRFKSFYYNRKGEVVEQEKRHKTNLKPLYAIAVIGLVTMVSEGAIADWSALYMKKIIFLDMQYVGLAYAAFSFAMMIGRFTGDSLSQKFGSWRLITYSILTGIVGFLLVLILNPIVSIFGFFVVGLGFSVVVPEVYRLASQVEGIQTADGVSFIAATSNIGFLVGPVMLGFVADFRSLHLSFILLTVFVSFAFFIAFTKNRRFKKYSLSEAE</sequence>
<dbReference type="InterPro" id="IPR020846">
    <property type="entry name" value="MFS_dom"/>
</dbReference>
<accession>E4T5A3</accession>
<dbReference type="KEGG" id="ppn:Palpr_1758"/>
<dbReference type="InterPro" id="IPR011701">
    <property type="entry name" value="MFS"/>
</dbReference>
<dbReference type="eggNOG" id="COG2223">
    <property type="taxonomic scope" value="Bacteria"/>
</dbReference>
<feature type="transmembrane region" description="Helical" evidence="5">
    <location>
        <begin position="75"/>
        <end position="93"/>
    </location>
</feature>
<feature type="transmembrane region" description="Helical" evidence="5">
    <location>
        <begin position="46"/>
        <end position="63"/>
    </location>
</feature>
<dbReference type="InterPro" id="IPR051788">
    <property type="entry name" value="MFS_Transporter"/>
</dbReference>
<evidence type="ECO:0000256" key="5">
    <source>
        <dbReference type="SAM" id="Phobius"/>
    </source>
</evidence>
<name>E4T5A3_PALPW</name>
<keyword evidence="3 5" id="KW-1133">Transmembrane helix</keyword>
<dbReference type="InterPro" id="IPR036259">
    <property type="entry name" value="MFS_trans_sf"/>
</dbReference>
<feature type="transmembrane region" description="Helical" evidence="5">
    <location>
        <begin position="207"/>
        <end position="230"/>
    </location>
</feature>
<dbReference type="Pfam" id="PF07690">
    <property type="entry name" value="MFS_1"/>
    <property type="match status" value="1"/>
</dbReference>
<feature type="transmembrane region" description="Helical" evidence="5">
    <location>
        <begin position="357"/>
        <end position="376"/>
    </location>
</feature>
<dbReference type="STRING" id="694427.Palpr_1758"/>
<feature type="transmembrane region" description="Helical" evidence="5">
    <location>
        <begin position="273"/>
        <end position="291"/>
    </location>
</feature>
<evidence type="ECO:0000256" key="1">
    <source>
        <dbReference type="ARBA" id="ARBA00004141"/>
    </source>
</evidence>
<evidence type="ECO:0000259" key="6">
    <source>
        <dbReference type="PROSITE" id="PS50850"/>
    </source>
</evidence>
<dbReference type="HOGENOM" id="CLU_035309_1_0_10"/>
<protein>
    <submittedName>
        <fullName evidence="7">Major facilitator superfamily MFS_1</fullName>
    </submittedName>
</protein>
<feature type="transmembrane region" description="Helical" evidence="5">
    <location>
        <begin position="330"/>
        <end position="351"/>
    </location>
</feature>
<feature type="transmembrane region" description="Helical" evidence="5">
    <location>
        <begin position="99"/>
        <end position="120"/>
    </location>
</feature>
<keyword evidence="8" id="KW-1185">Reference proteome</keyword>
<comment type="subcellular location">
    <subcellularLocation>
        <location evidence="1">Membrane</location>
        <topology evidence="1">Multi-pass membrane protein</topology>
    </subcellularLocation>
</comment>
<gene>
    <name evidence="7" type="ordered locus">Palpr_1758</name>
</gene>
<organism evidence="7 8">
    <name type="scientific">Paludibacter propionicigenes (strain DSM 17365 / JCM 13257 / WB4)</name>
    <dbReference type="NCBI Taxonomy" id="694427"/>
    <lineage>
        <taxon>Bacteria</taxon>
        <taxon>Pseudomonadati</taxon>
        <taxon>Bacteroidota</taxon>
        <taxon>Bacteroidia</taxon>
        <taxon>Bacteroidales</taxon>
        <taxon>Paludibacteraceae</taxon>
        <taxon>Paludibacter</taxon>
    </lineage>
</organism>
<dbReference type="Proteomes" id="UP000008718">
    <property type="component" value="Chromosome"/>
</dbReference>
<feature type="domain" description="Major facilitator superfamily (MFS) profile" evidence="6">
    <location>
        <begin position="1"/>
        <end position="383"/>
    </location>
</feature>
<proteinExistence type="predicted"/>
<feature type="transmembrane region" description="Helical" evidence="5">
    <location>
        <begin position="141"/>
        <end position="159"/>
    </location>
</feature>
<reference evidence="7 8" key="2">
    <citation type="journal article" date="2011" name="Stand. Genomic Sci.">
        <title>Complete genome sequence of Paludibacter propionicigenes type strain (WB4).</title>
        <authorList>
            <person name="Gronow S."/>
            <person name="Munk C."/>
            <person name="Lapidus A."/>
            <person name="Nolan M."/>
            <person name="Lucas S."/>
            <person name="Hammon N."/>
            <person name="Deshpande S."/>
            <person name="Cheng J.F."/>
            <person name="Tapia R."/>
            <person name="Han C."/>
            <person name="Goodwin L."/>
            <person name="Pitluck S."/>
            <person name="Liolios K."/>
            <person name="Ivanova N."/>
            <person name="Mavromatis K."/>
            <person name="Mikhailova N."/>
            <person name="Pati A."/>
            <person name="Chen A."/>
            <person name="Palaniappan K."/>
            <person name="Land M."/>
            <person name="Hauser L."/>
            <person name="Chang Y.J."/>
            <person name="Jeffries C.D."/>
            <person name="Brambilla E."/>
            <person name="Rohde M."/>
            <person name="Goker M."/>
            <person name="Detter J.C."/>
            <person name="Woyke T."/>
            <person name="Bristow J."/>
            <person name="Eisen J.A."/>
            <person name="Markowitz V."/>
            <person name="Hugenholtz P."/>
            <person name="Kyrpides N.C."/>
            <person name="Klenk H.P."/>
        </authorList>
    </citation>
    <scope>NUCLEOTIDE SEQUENCE [LARGE SCALE GENOMIC DNA]</scope>
    <source>
        <strain evidence="8">DSM 17365 / JCM 13257 / WB4</strain>
    </source>
</reference>
<dbReference type="SUPFAM" id="SSF103473">
    <property type="entry name" value="MFS general substrate transporter"/>
    <property type="match status" value="1"/>
</dbReference>
<dbReference type="CDD" id="cd17393">
    <property type="entry name" value="MFS_MosC_like"/>
    <property type="match status" value="1"/>
</dbReference>
<evidence type="ECO:0000256" key="3">
    <source>
        <dbReference type="ARBA" id="ARBA00022989"/>
    </source>
</evidence>
<dbReference type="GO" id="GO:0016020">
    <property type="term" value="C:membrane"/>
    <property type="evidence" value="ECO:0007669"/>
    <property type="project" value="UniProtKB-SubCell"/>
</dbReference>
<dbReference type="AlphaFoldDB" id="E4T5A3"/>
<dbReference type="PANTHER" id="PTHR23514:SF13">
    <property type="entry name" value="INNER MEMBRANE PROTEIN YBJJ"/>
    <property type="match status" value="1"/>
</dbReference>
<feature type="transmembrane region" description="Helical" evidence="5">
    <location>
        <begin position="242"/>
        <end position="261"/>
    </location>
</feature>
<evidence type="ECO:0000313" key="7">
    <source>
        <dbReference type="EMBL" id="ADQ79897.1"/>
    </source>
</evidence>
<feature type="transmembrane region" description="Helical" evidence="5">
    <location>
        <begin position="297"/>
        <end position="318"/>
    </location>
</feature>
<evidence type="ECO:0000313" key="8">
    <source>
        <dbReference type="Proteomes" id="UP000008718"/>
    </source>
</evidence>
<keyword evidence="2 5" id="KW-0812">Transmembrane</keyword>
<keyword evidence="4 5" id="KW-0472">Membrane</keyword>
<dbReference type="EMBL" id="CP002345">
    <property type="protein sequence ID" value="ADQ79897.1"/>
    <property type="molecule type" value="Genomic_DNA"/>
</dbReference>
<dbReference type="PANTHER" id="PTHR23514">
    <property type="entry name" value="BYPASS OF STOP CODON PROTEIN 6"/>
    <property type="match status" value="1"/>
</dbReference>
<feature type="transmembrane region" description="Helical" evidence="5">
    <location>
        <begin position="12"/>
        <end position="34"/>
    </location>
</feature>
<evidence type="ECO:0000256" key="4">
    <source>
        <dbReference type="ARBA" id="ARBA00023136"/>
    </source>
</evidence>